<organism evidence="1 2">
    <name type="scientific">Rhizobium etli bv. mimosae str. IE4771</name>
    <dbReference type="NCBI Taxonomy" id="1432050"/>
    <lineage>
        <taxon>Bacteria</taxon>
        <taxon>Pseudomonadati</taxon>
        <taxon>Pseudomonadota</taxon>
        <taxon>Alphaproteobacteria</taxon>
        <taxon>Hyphomicrobiales</taxon>
        <taxon>Rhizobiaceae</taxon>
        <taxon>Rhizobium/Agrobacterium group</taxon>
        <taxon>Rhizobium</taxon>
    </lineage>
</organism>
<dbReference type="AlphaFoldDB" id="A0A060ICP5"/>
<sequence>MICWYIANSAYRTTSLHPPSFRSTASFREQSLWPIEWGLRTVYTLKVLERKRRPVVRPETFSGFPTIHYAIFLAQNVNTMATSRVPVSKVLAEP</sequence>
<dbReference type="EMBL" id="CP006991">
    <property type="protein sequence ID" value="AIC31414.1"/>
    <property type="molecule type" value="Genomic_DNA"/>
</dbReference>
<reference evidence="1 2" key="1">
    <citation type="submission" date="2013-12" db="EMBL/GenBank/DDBJ databases">
        <title>Complete genome sequence of Rhizobium etli bv. mimosae IE4771.</title>
        <authorList>
            <person name="Bustos P."/>
            <person name="Santamaria R.I."/>
            <person name="Lozano L."/>
            <person name="Ormeno-Orrillo E."/>
            <person name="Rogel M.A."/>
            <person name="Romero D."/>
            <person name="Cevallos M.A."/>
            <person name="Martinez-Romero E."/>
            <person name="Gonzalez V."/>
        </authorList>
    </citation>
    <scope>NUCLEOTIDE SEQUENCE [LARGE SCALE GENOMIC DNA]</scope>
    <source>
        <strain evidence="1 2">IE4771</strain>
        <plasmid evidence="2">Plasmid pRetIE4771e</plasmid>
    </source>
</reference>
<accession>A0A060ICP5</accession>
<dbReference type="KEGG" id="rei:IE4771_PE00188"/>
<evidence type="ECO:0000313" key="2">
    <source>
        <dbReference type="Proteomes" id="UP000027180"/>
    </source>
</evidence>
<proteinExistence type="predicted"/>
<name>A0A060ICP5_RHIET</name>
<dbReference type="Proteomes" id="UP000027180">
    <property type="component" value="Plasmid pRetIE4771e"/>
</dbReference>
<geneLocation type="plasmid" evidence="1 2">
    <name>pRetIE4771e</name>
</geneLocation>
<keyword evidence="1" id="KW-0614">Plasmid</keyword>
<dbReference type="HOGENOM" id="CLU_2384100_0_0_5"/>
<evidence type="ECO:0000313" key="1">
    <source>
        <dbReference type="EMBL" id="AIC31414.1"/>
    </source>
</evidence>
<protein>
    <submittedName>
        <fullName evidence="1">Uncharacterized protein</fullName>
    </submittedName>
</protein>
<gene>
    <name evidence="1" type="ORF">IE4771_PE00188</name>
</gene>